<dbReference type="KEGG" id="ehx:EMIHUDRAFT_230821"/>
<keyword evidence="5" id="KW-0949">S-adenosyl-L-methionine</keyword>
<evidence type="ECO:0000313" key="7">
    <source>
        <dbReference type="Proteomes" id="UP000013827"/>
    </source>
</evidence>
<dbReference type="eggNOG" id="KOG2798">
    <property type="taxonomic scope" value="Eukaryota"/>
</dbReference>
<evidence type="ECO:0000256" key="1">
    <source>
        <dbReference type="ARBA" id="ARBA00010086"/>
    </source>
</evidence>
<evidence type="ECO:0000256" key="3">
    <source>
        <dbReference type="ARBA" id="ARBA00022603"/>
    </source>
</evidence>
<comment type="similarity">
    <text evidence="1">Belongs to the carnosine N-methyltransferase family.</text>
</comment>
<protein>
    <recommendedName>
        <fullName evidence="2">carnosine N-methyltransferase</fullName>
        <ecNumber evidence="2">2.1.1.22</ecNumber>
    </recommendedName>
</protein>
<dbReference type="GO" id="GO:0030735">
    <property type="term" value="F:carnosine N-methyltransferase activity"/>
    <property type="evidence" value="ECO:0007669"/>
    <property type="project" value="UniProtKB-EC"/>
</dbReference>
<keyword evidence="7" id="KW-1185">Reference proteome</keyword>
<dbReference type="InterPro" id="IPR012901">
    <property type="entry name" value="CARME"/>
</dbReference>
<evidence type="ECO:0000256" key="4">
    <source>
        <dbReference type="ARBA" id="ARBA00022679"/>
    </source>
</evidence>
<dbReference type="GO" id="GO:0032259">
    <property type="term" value="P:methylation"/>
    <property type="evidence" value="ECO:0007669"/>
    <property type="project" value="UniProtKB-KW"/>
</dbReference>
<dbReference type="PANTHER" id="PTHR12303:SF6">
    <property type="entry name" value="CARNOSINE N-METHYLTRANSFERASE"/>
    <property type="match status" value="1"/>
</dbReference>
<dbReference type="Proteomes" id="UP000013827">
    <property type="component" value="Unassembled WGS sequence"/>
</dbReference>
<keyword evidence="4" id="KW-0808">Transferase</keyword>
<dbReference type="PANTHER" id="PTHR12303">
    <property type="entry name" value="CARNOSINE N-METHYLTRANSFERASE"/>
    <property type="match status" value="1"/>
</dbReference>
<dbReference type="HOGENOM" id="CLU_1362621_0_0_1"/>
<dbReference type="PaxDb" id="2903-EOD32479"/>
<proteinExistence type="inferred from homology"/>
<dbReference type="RefSeq" id="XP_005784908.1">
    <property type="nucleotide sequence ID" value="XM_005784851.1"/>
</dbReference>
<dbReference type="EC" id="2.1.1.22" evidence="2"/>
<keyword evidence="3" id="KW-0489">Methyltransferase</keyword>
<dbReference type="Pfam" id="PF07942">
    <property type="entry name" value="CARME"/>
    <property type="match status" value="1"/>
</dbReference>
<dbReference type="GeneID" id="17277751"/>
<evidence type="ECO:0000313" key="6">
    <source>
        <dbReference type="EnsemblProtists" id="EOD32479"/>
    </source>
</evidence>
<evidence type="ECO:0000256" key="2">
    <source>
        <dbReference type="ARBA" id="ARBA00012003"/>
    </source>
</evidence>
<dbReference type="AlphaFoldDB" id="A0A0D3K9P4"/>
<dbReference type="SUPFAM" id="SSF53335">
    <property type="entry name" value="S-adenosyl-L-methionine-dependent methyltransferases"/>
    <property type="match status" value="1"/>
</dbReference>
<reference evidence="6" key="2">
    <citation type="submission" date="2024-10" db="UniProtKB">
        <authorList>
            <consortium name="EnsemblProtists"/>
        </authorList>
    </citation>
    <scope>IDENTIFICATION</scope>
</reference>
<name>A0A0D3K9P4_EMIH1</name>
<reference evidence="7" key="1">
    <citation type="journal article" date="2013" name="Nature">
        <title>Pan genome of the phytoplankton Emiliania underpins its global distribution.</title>
        <authorList>
            <person name="Read B.A."/>
            <person name="Kegel J."/>
            <person name="Klute M.J."/>
            <person name="Kuo A."/>
            <person name="Lefebvre S.C."/>
            <person name="Maumus F."/>
            <person name="Mayer C."/>
            <person name="Miller J."/>
            <person name="Monier A."/>
            <person name="Salamov A."/>
            <person name="Young J."/>
            <person name="Aguilar M."/>
            <person name="Claverie J.M."/>
            <person name="Frickenhaus S."/>
            <person name="Gonzalez K."/>
            <person name="Herman E.K."/>
            <person name="Lin Y.C."/>
            <person name="Napier J."/>
            <person name="Ogata H."/>
            <person name="Sarno A.F."/>
            <person name="Shmutz J."/>
            <person name="Schroeder D."/>
            <person name="de Vargas C."/>
            <person name="Verret F."/>
            <person name="von Dassow P."/>
            <person name="Valentin K."/>
            <person name="Van de Peer Y."/>
            <person name="Wheeler G."/>
            <person name="Dacks J.B."/>
            <person name="Delwiche C.F."/>
            <person name="Dyhrman S.T."/>
            <person name="Glockner G."/>
            <person name="John U."/>
            <person name="Richards T."/>
            <person name="Worden A.Z."/>
            <person name="Zhang X."/>
            <person name="Grigoriev I.V."/>
            <person name="Allen A.E."/>
            <person name="Bidle K."/>
            <person name="Borodovsky M."/>
            <person name="Bowler C."/>
            <person name="Brownlee C."/>
            <person name="Cock J.M."/>
            <person name="Elias M."/>
            <person name="Gladyshev V.N."/>
            <person name="Groth M."/>
            <person name="Guda C."/>
            <person name="Hadaegh A."/>
            <person name="Iglesias-Rodriguez M.D."/>
            <person name="Jenkins J."/>
            <person name="Jones B.M."/>
            <person name="Lawson T."/>
            <person name="Leese F."/>
            <person name="Lindquist E."/>
            <person name="Lobanov A."/>
            <person name="Lomsadze A."/>
            <person name="Malik S.B."/>
            <person name="Marsh M.E."/>
            <person name="Mackinder L."/>
            <person name="Mock T."/>
            <person name="Mueller-Roeber B."/>
            <person name="Pagarete A."/>
            <person name="Parker M."/>
            <person name="Probert I."/>
            <person name="Quesneville H."/>
            <person name="Raines C."/>
            <person name="Rensing S.A."/>
            <person name="Riano-Pachon D.M."/>
            <person name="Richier S."/>
            <person name="Rokitta S."/>
            <person name="Shiraiwa Y."/>
            <person name="Soanes D.M."/>
            <person name="van der Giezen M."/>
            <person name="Wahlund T.M."/>
            <person name="Williams B."/>
            <person name="Wilson W."/>
            <person name="Wolfe G."/>
            <person name="Wurch L.L."/>
        </authorList>
    </citation>
    <scope>NUCLEOTIDE SEQUENCE</scope>
</reference>
<evidence type="ECO:0000256" key="5">
    <source>
        <dbReference type="ARBA" id="ARBA00022691"/>
    </source>
</evidence>
<dbReference type="EnsemblProtists" id="EOD32479">
    <property type="protein sequence ID" value="EOD32479"/>
    <property type="gene ID" value="EMIHUDRAFT_230821"/>
</dbReference>
<dbReference type="InterPro" id="IPR029063">
    <property type="entry name" value="SAM-dependent_MTases_sf"/>
</dbReference>
<sequence>MATRVALFSTAADAAAASQSVSALFSEHDRELRDLLEPLATLTAAEQEAIGSAATAEAVGRAWEANDAVLRTLLAGRLSPTMALPAPGAGAAAPPSSDQAAGESGAAGYASAAAVIAHLVRDWSDEGAFSRMRTHPPVLRALAALARSRRPTCASSRPRSNCSAAAQLRVLVPGAGAGRLAWEAAQRGYRVEARSLGWLLH</sequence>
<organism evidence="6 7">
    <name type="scientific">Emiliania huxleyi (strain CCMP1516)</name>
    <dbReference type="NCBI Taxonomy" id="280463"/>
    <lineage>
        <taxon>Eukaryota</taxon>
        <taxon>Haptista</taxon>
        <taxon>Haptophyta</taxon>
        <taxon>Prymnesiophyceae</taxon>
        <taxon>Isochrysidales</taxon>
        <taxon>Noelaerhabdaceae</taxon>
        <taxon>Emiliania</taxon>
    </lineage>
</organism>
<accession>A0A0D3K9P4</accession>